<evidence type="ECO:0000256" key="2">
    <source>
        <dbReference type="ARBA" id="ARBA00023264"/>
    </source>
</evidence>
<evidence type="ECO:0000313" key="4">
    <source>
        <dbReference type="EMBL" id="KNC20743.1"/>
    </source>
</evidence>
<dbReference type="SUPFAM" id="SSF56112">
    <property type="entry name" value="Protein kinase-like (PK-like)"/>
    <property type="match status" value="1"/>
</dbReference>
<keyword evidence="1" id="KW-0444">Lipid biosynthesis</keyword>
<evidence type="ECO:0000313" key="5">
    <source>
        <dbReference type="Proteomes" id="UP000037069"/>
    </source>
</evidence>
<comment type="caution">
    <text evidence="4">The sequence shown here is derived from an EMBL/GenBank/DDBJ whole genome shotgun (WGS) entry which is preliminary data.</text>
</comment>
<keyword evidence="1" id="KW-0594">Phospholipid biosynthesis</keyword>
<dbReference type="Gene3D" id="3.90.1200.10">
    <property type="match status" value="1"/>
</dbReference>
<dbReference type="GO" id="GO:0004305">
    <property type="term" value="F:ethanolamine kinase activity"/>
    <property type="evidence" value="ECO:0007669"/>
    <property type="project" value="TreeGrafter"/>
</dbReference>
<dbReference type="AlphaFoldDB" id="A0A0L0BLB3"/>
<proteinExistence type="inferred from homology"/>
<dbReference type="OMA" id="IETSIDY"/>
<dbReference type="STRING" id="7375.A0A0L0BLB3"/>
<dbReference type="CDD" id="cd05156">
    <property type="entry name" value="ChoK_euk"/>
    <property type="match status" value="1"/>
</dbReference>
<comment type="similarity">
    <text evidence="3">Belongs to the choline/ethanolamine kinase family.</text>
</comment>
<protein>
    <recommendedName>
        <fullName evidence="6">Choline/ethanolamine kinase</fullName>
    </recommendedName>
</protein>
<evidence type="ECO:0000256" key="3">
    <source>
        <dbReference type="ARBA" id="ARBA00038211"/>
    </source>
</evidence>
<dbReference type="Pfam" id="PF01633">
    <property type="entry name" value="Choline_kinase"/>
    <property type="match status" value="1"/>
</dbReference>
<gene>
    <name evidence="4" type="ORF">FF38_07908</name>
</gene>
<dbReference type="GO" id="GO:0004103">
    <property type="term" value="F:choline kinase activity"/>
    <property type="evidence" value="ECO:0007669"/>
    <property type="project" value="TreeGrafter"/>
</dbReference>
<evidence type="ECO:0000256" key="1">
    <source>
        <dbReference type="ARBA" id="ARBA00023209"/>
    </source>
</evidence>
<sequence length="480" mass="55558">MSSALQTATLEEMRLAASRICRDYLNGRWKVVPAEQLIFKRISGGLSNFLYYVSLPPQQDNANESVDYQAPQAMETSLDRATATALLTSVDDENRNEPHYNELVAAVGDMNGNKRKRFDSASSGCSAALRQNEPEEVLLRIYGQSHGEDALEAMITESVVFALLSERHFGPKLHGIFPGGRIEQYIPARALLTTELSDPKISLKIAEKMGEIHGLNIPMSKEPDWVWNCMNRWQRHLPAILSRNDWQENQKHAEFVRNLNYAEETKWLKSVIDQGQYPVLFCHNDFQEGNILLRSNSSSEETNLNDSLMDTNNEEGDVLNNKRSRTDLNTSADSALCSQDSAEPDLMIIDFEYCAYNYRGFDLANHFLEWTFDYSNPVFPFYHHYKQQFPNLEQRQQFIRSYLKRLNESEDDWEPTQKEIDDVDNEIKLFKMFSHLFWSLWSVVNVTSNIEFGYWDYAITRINEYLQLKENFIAENTLKV</sequence>
<dbReference type="GO" id="GO:0005737">
    <property type="term" value="C:cytoplasm"/>
    <property type="evidence" value="ECO:0007669"/>
    <property type="project" value="TreeGrafter"/>
</dbReference>
<dbReference type="InterPro" id="IPR011009">
    <property type="entry name" value="Kinase-like_dom_sf"/>
</dbReference>
<dbReference type="Gene3D" id="3.30.200.20">
    <property type="entry name" value="Phosphorylase Kinase, domain 1"/>
    <property type="match status" value="2"/>
</dbReference>
<accession>A0A0L0BLB3</accession>
<dbReference type="Proteomes" id="UP000037069">
    <property type="component" value="Unassembled WGS sequence"/>
</dbReference>
<organism evidence="4 5">
    <name type="scientific">Lucilia cuprina</name>
    <name type="common">Green bottle fly</name>
    <name type="synonym">Australian sheep blowfly</name>
    <dbReference type="NCBI Taxonomy" id="7375"/>
    <lineage>
        <taxon>Eukaryota</taxon>
        <taxon>Metazoa</taxon>
        <taxon>Ecdysozoa</taxon>
        <taxon>Arthropoda</taxon>
        <taxon>Hexapoda</taxon>
        <taxon>Insecta</taxon>
        <taxon>Pterygota</taxon>
        <taxon>Neoptera</taxon>
        <taxon>Endopterygota</taxon>
        <taxon>Diptera</taxon>
        <taxon>Brachycera</taxon>
        <taxon>Muscomorpha</taxon>
        <taxon>Oestroidea</taxon>
        <taxon>Calliphoridae</taxon>
        <taxon>Luciliinae</taxon>
        <taxon>Lucilia</taxon>
    </lineage>
</organism>
<dbReference type="OrthoDB" id="3649325at2759"/>
<dbReference type="GO" id="GO:0006646">
    <property type="term" value="P:phosphatidylethanolamine biosynthetic process"/>
    <property type="evidence" value="ECO:0007669"/>
    <property type="project" value="TreeGrafter"/>
</dbReference>
<keyword evidence="5" id="KW-1185">Reference proteome</keyword>
<dbReference type="EMBL" id="JRES01001704">
    <property type="protein sequence ID" value="KNC20743.1"/>
    <property type="molecule type" value="Genomic_DNA"/>
</dbReference>
<keyword evidence="2" id="KW-1208">Phospholipid metabolism</keyword>
<evidence type="ECO:0008006" key="6">
    <source>
        <dbReference type="Google" id="ProtNLM"/>
    </source>
</evidence>
<name>A0A0L0BLB3_LUCCU</name>
<dbReference type="PANTHER" id="PTHR22603:SF93">
    <property type="entry name" value="RE24176P"/>
    <property type="match status" value="1"/>
</dbReference>
<reference evidence="4 5" key="1">
    <citation type="journal article" date="2015" name="Nat. Commun.">
        <title>Lucilia cuprina genome unlocks parasitic fly biology to underpin future interventions.</title>
        <authorList>
            <person name="Anstead C.A."/>
            <person name="Korhonen P.K."/>
            <person name="Young N.D."/>
            <person name="Hall R.S."/>
            <person name="Jex A.R."/>
            <person name="Murali S.C."/>
            <person name="Hughes D.S."/>
            <person name="Lee S.F."/>
            <person name="Perry T."/>
            <person name="Stroehlein A.J."/>
            <person name="Ansell B.R."/>
            <person name="Breugelmans B."/>
            <person name="Hofmann A."/>
            <person name="Qu J."/>
            <person name="Dugan S."/>
            <person name="Lee S.L."/>
            <person name="Chao H."/>
            <person name="Dinh H."/>
            <person name="Han Y."/>
            <person name="Doddapaneni H.V."/>
            <person name="Worley K.C."/>
            <person name="Muzny D.M."/>
            <person name="Ioannidis P."/>
            <person name="Waterhouse R.M."/>
            <person name="Zdobnov E.M."/>
            <person name="James P.J."/>
            <person name="Bagnall N.H."/>
            <person name="Kotze A.C."/>
            <person name="Gibbs R.A."/>
            <person name="Richards S."/>
            <person name="Batterham P."/>
            <person name="Gasser R.B."/>
        </authorList>
    </citation>
    <scope>NUCLEOTIDE SEQUENCE [LARGE SCALE GENOMIC DNA]</scope>
    <source>
        <strain evidence="4 5">LS</strain>
        <tissue evidence="4">Full body</tissue>
    </source>
</reference>
<keyword evidence="1" id="KW-0443">Lipid metabolism</keyword>
<dbReference type="PANTHER" id="PTHR22603">
    <property type="entry name" value="CHOLINE/ETHANOALAMINE KINASE"/>
    <property type="match status" value="1"/>
</dbReference>